<organism evidence="1 2">
    <name type="scientific">Erysiphe pulchra</name>
    <dbReference type="NCBI Taxonomy" id="225359"/>
    <lineage>
        <taxon>Eukaryota</taxon>
        <taxon>Fungi</taxon>
        <taxon>Dikarya</taxon>
        <taxon>Ascomycota</taxon>
        <taxon>Pezizomycotina</taxon>
        <taxon>Leotiomycetes</taxon>
        <taxon>Erysiphales</taxon>
        <taxon>Erysiphaceae</taxon>
        <taxon>Erysiphe</taxon>
    </lineage>
</organism>
<dbReference type="Proteomes" id="UP000237438">
    <property type="component" value="Unassembled WGS sequence"/>
</dbReference>
<gene>
    <name evidence="1" type="ORF">EPUL_006612</name>
</gene>
<keyword evidence="2" id="KW-1185">Reference proteome</keyword>
<accession>A0A2S4PJ03</accession>
<reference evidence="1 2" key="1">
    <citation type="submission" date="2017-10" db="EMBL/GenBank/DDBJ databases">
        <title>Development of genomic resources for the powdery mildew, Erysiphe pulchra.</title>
        <authorList>
            <person name="Wadl P.A."/>
            <person name="Mack B.M."/>
            <person name="Moore G."/>
            <person name="Beltz S.B."/>
        </authorList>
    </citation>
    <scope>NUCLEOTIDE SEQUENCE [LARGE SCALE GENOMIC DNA]</scope>
    <source>
        <strain evidence="1">Cflorida</strain>
    </source>
</reference>
<evidence type="ECO:0000313" key="1">
    <source>
        <dbReference type="EMBL" id="POS82011.1"/>
    </source>
</evidence>
<comment type="caution">
    <text evidence="1">The sequence shown here is derived from an EMBL/GenBank/DDBJ whole genome shotgun (WGS) entry which is preliminary data.</text>
</comment>
<proteinExistence type="predicted"/>
<sequence>NSYPEYARPNNGVTWEKNGFTFGNRWAVPHNPLLLKKQKAHRNVKIAHGVHAIKYMA</sequence>
<dbReference type="AlphaFoldDB" id="A0A2S4PJ03"/>
<feature type="non-terminal residue" evidence="1">
    <location>
        <position position="1"/>
    </location>
</feature>
<dbReference type="OrthoDB" id="4332274at2759"/>
<name>A0A2S4PJ03_9PEZI</name>
<feature type="non-terminal residue" evidence="1">
    <location>
        <position position="57"/>
    </location>
</feature>
<protein>
    <submittedName>
        <fullName evidence="1">Uncharacterized protein</fullName>
    </submittedName>
</protein>
<dbReference type="EMBL" id="PEDP01005003">
    <property type="protein sequence ID" value="POS82011.1"/>
    <property type="molecule type" value="Genomic_DNA"/>
</dbReference>
<evidence type="ECO:0000313" key="2">
    <source>
        <dbReference type="Proteomes" id="UP000237438"/>
    </source>
</evidence>